<dbReference type="InterPro" id="IPR036645">
    <property type="entry name" value="Elafin-like_sf"/>
</dbReference>
<dbReference type="Proteomes" id="UP000186922">
    <property type="component" value="Unassembled WGS sequence"/>
</dbReference>
<dbReference type="GO" id="GO:0019731">
    <property type="term" value="P:antibacterial humoral response"/>
    <property type="evidence" value="ECO:0007669"/>
    <property type="project" value="TreeGrafter"/>
</dbReference>
<gene>
    <name evidence="3" type="primary">RvY_07361-1</name>
    <name evidence="3" type="synonym">RvY_07361.1</name>
    <name evidence="3" type="ORF">RvY_07361</name>
</gene>
<evidence type="ECO:0000256" key="1">
    <source>
        <dbReference type="SAM" id="SignalP"/>
    </source>
</evidence>
<evidence type="ECO:0000259" key="2">
    <source>
        <dbReference type="PROSITE" id="PS51390"/>
    </source>
</evidence>
<dbReference type="FunFam" id="4.10.75.10:FF:000001">
    <property type="entry name" value="Anosmin 1"/>
    <property type="match status" value="1"/>
</dbReference>
<sequence>MQRGTKNALLVSLVLCLYLAFSDAKKGRCPSTAGMIGTCDERCRGDNSCPGVQKCCSNGCGHSCQNPVRSSRLAKRGSMGICVEKCDGDDSCPTDRPHCRSNGCGHTCEA</sequence>
<dbReference type="GO" id="GO:0005615">
    <property type="term" value="C:extracellular space"/>
    <property type="evidence" value="ECO:0007669"/>
    <property type="project" value="TreeGrafter"/>
</dbReference>
<dbReference type="PANTHER" id="PTHR19441">
    <property type="entry name" value="WHEY ACDIC PROTEIN WAP"/>
    <property type="match status" value="1"/>
</dbReference>
<feature type="chain" id="PRO_5008898146" description="WAP domain-containing protein" evidence="1">
    <location>
        <begin position="25"/>
        <end position="110"/>
    </location>
</feature>
<dbReference type="SUPFAM" id="SSF57256">
    <property type="entry name" value="Elafin-like"/>
    <property type="match status" value="1"/>
</dbReference>
<dbReference type="SMART" id="SM00217">
    <property type="entry name" value="WAP"/>
    <property type="match status" value="1"/>
</dbReference>
<protein>
    <recommendedName>
        <fullName evidence="2">WAP domain-containing protein</fullName>
    </recommendedName>
</protein>
<dbReference type="Pfam" id="PF00095">
    <property type="entry name" value="WAP"/>
    <property type="match status" value="1"/>
</dbReference>
<proteinExistence type="predicted"/>
<keyword evidence="1" id="KW-0732">Signal</keyword>
<dbReference type="InterPro" id="IPR008197">
    <property type="entry name" value="WAP_dom"/>
</dbReference>
<dbReference type="GO" id="GO:0045087">
    <property type="term" value="P:innate immune response"/>
    <property type="evidence" value="ECO:0007669"/>
    <property type="project" value="TreeGrafter"/>
</dbReference>
<evidence type="ECO:0000313" key="3">
    <source>
        <dbReference type="EMBL" id="GAU95807.1"/>
    </source>
</evidence>
<accession>A0A1D1V804</accession>
<evidence type="ECO:0000313" key="4">
    <source>
        <dbReference type="Proteomes" id="UP000186922"/>
    </source>
</evidence>
<dbReference type="GO" id="GO:0004867">
    <property type="term" value="F:serine-type endopeptidase inhibitor activity"/>
    <property type="evidence" value="ECO:0007669"/>
    <property type="project" value="TreeGrafter"/>
</dbReference>
<dbReference type="PRINTS" id="PR00003">
    <property type="entry name" value="4DISULPHCORE"/>
</dbReference>
<dbReference type="EMBL" id="BDGG01000003">
    <property type="protein sequence ID" value="GAU95807.1"/>
    <property type="molecule type" value="Genomic_DNA"/>
</dbReference>
<feature type="domain" description="WAP" evidence="2">
    <location>
        <begin position="22"/>
        <end position="68"/>
    </location>
</feature>
<dbReference type="PROSITE" id="PS51390">
    <property type="entry name" value="WAP"/>
    <property type="match status" value="1"/>
</dbReference>
<dbReference type="AlphaFoldDB" id="A0A1D1V804"/>
<feature type="signal peptide" evidence="1">
    <location>
        <begin position="1"/>
        <end position="24"/>
    </location>
</feature>
<dbReference type="STRING" id="947166.A0A1D1V804"/>
<dbReference type="InterPro" id="IPR050514">
    <property type="entry name" value="WAP_four-disulfide_core"/>
</dbReference>
<comment type="caution">
    <text evidence="3">The sequence shown here is derived from an EMBL/GenBank/DDBJ whole genome shotgun (WGS) entry which is preliminary data.</text>
</comment>
<dbReference type="CDD" id="cd00199">
    <property type="entry name" value="WAP"/>
    <property type="match status" value="1"/>
</dbReference>
<name>A0A1D1V804_RAMVA</name>
<organism evidence="3 4">
    <name type="scientific">Ramazzottius varieornatus</name>
    <name type="common">Water bear</name>
    <name type="synonym">Tardigrade</name>
    <dbReference type="NCBI Taxonomy" id="947166"/>
    <lineage>
        <taxon>Eukaryota</taxon>
        <taxon>Metazoa</taxon>
        <taxon>Ecdysozoa</taxon>
        <taxon>Tardigrada</taxon>
        <taxon>Eutardigrada</taxon>
        <taxon>Parachela</taxon>
        <taxon>Hypsibioidea</taxon>
        <taxon>Ramazzottiidae</taxon>
        <taxon>Ramazzottius</taxon>
    </lineage>
</organism>
<keyword evidence="4" id="KW-1185">Reference proteome</keyword>
<dbReference type="OrthoDB" id="6060011at2759"/>
<dbReference type="PANTHER" id="PTHR19441:SF97">
    <property type="entry name" value="WAP FOUR-DISULFIDE CORE DOMAIN PROTEIN 3"/>
    <property type="match status" value="1"/>
</dbReference>
<reference evidence="3 4" key="1">
    <citation type="journal article" date="2016" name="Nat. Commun.">
        <title>Extremotolerant tardigrade genome and improved radiotolerance of human cultured cells by tardigrade-unique protein.</title>
        <authorList>
            <person name="Hashimoto T."/>
            <person name="Horikawa D.D."/>
            <person name="Saito Y."/>
            <person name="Kuwahara H."/>
            <person name="Kozuka-Hata H."/>
            <person name="Shin-I T."/>
            <person name="Minakuchi Y."/>
            <person name="Ohishi K."/>
            <person name="Motoyama A."/>
            <person name="Aizu T."/>
            <person name="Enomoto A."/>
            <person name="Kondo K."/>
            <person name="Tanaka S."/>
            <person name="Hara Y."/>
            <person name="Koshikawa S."/>
            <person name="Sagara H."/>
            <person name="Miura T."/>
            <person name="Yokobori S."/>
            <person name="Miyagawa K."/>
            <person name="Suzuki Y."/>
            <person name="Kubo T."/>
            <person name="Oyama M."/>
            <person name="Kohara Y."/>
            <person name="Fujiyama A."/>
            <person name="Arakawa K."/>
            <person name="Katayama T."/>
            <person name="Toyoda A."/>
            <person name="Kunieda T."/>
        </authorList>
    </citation>
    <scope>NUCLEOTIDE SEQUENCE [LARGE SCALE GENOMIC DNA]</scope>
    <source>
        <strain evidence="3 4">YOKOZUNA-1</strain>
    </source>
</reference>
<dbReference type="Gene3D" id="4.10.75.10">
    <property type="entry name" value="Elafin-like"/>
    <property type="match status" value="1"/>
</dbReference>